<dbReference type="InterPro" id="IPR050219">
    <property type="entry name" value="DnaG_primase"/>
</dbReference>
<dbReference type="InterPro" id="IPR030846">
    <property type="entry name" value="DnaG_bac"/>
</dbReference>
<dbReference type="GO" id="GO:0003677">
    <property type="term" value="F:DNA binding"/>
    <property type="evidence" value="ECO:0007669"/>
    <property type="project" value="UniProtKB-KW"/>
</dbReference>
<keyword evidence="8" id="KW-0863">Zinc-finger</keyword>
<dbReference type="FunFam" id="3.40.1360.10:FF:000002">
    <property type="entry name" value="DNA primase"/>
    <property type="match status" value="1"/>
</dbReference>
<evidence type="ECO:0000256" key="6">
    <source>
        <dbReference type="ARBA" id="ARBA00022705"/>
    </source>
</evidence>
<dbReference type="InterPro" id="IPR034151">
    <property type="entry name" value="TOPRIM_DnaG_bac"/>
</dbReference>
<keyword evidence="10" id="KW-0460">Magnesium</keyword>
<comment type="function">
    <text evidence="13">RNA polymerase that catalyzes the synthesis of short RNA molecules used as primers for DNA polymerase during DNA replication.</text>
</comment>
<evidence type="ECO:0000256" key="12">
    <source>
        <dbReference type="ARBA" id="ARBA00023163"/>
    </source>
</evidence>
<evidence type="ECO:0000256" key="8">
    <source>
        <dbReference type="ARBA" id="ARBA00022771"/>
    </source>
</evidence>
<dbReference type="InterPro" id="IPR002694">
    <property type="entry name" value="Znf_CHC2"/>
</dbReference>
<evidence type="ECO:0000256" key="10">
    <source>
        <dbReference type="ARBA" id="ARBA00022842"/>
    </source>
</evidence>
<dbReference type="Gene3D" id="3.90.580.10">
    <property type="entry name" value="Zinc finger, CHC2-type domain"/>
    <property type="match status" value="1"/>
</dbReference>
<dbReference type="SUPFAM" id="SSF57783">
    <property type="entry name" value="Zinc beta-ribbon"/>
    <property type="match status" value="1"/>
</dbReference>
<dbReference type="NCBIfam" id="TIGR01391">
    <property type="entry name" value="dnaG"/>
    <property type="match status" value="1"/>
</dbReference>
<accession>A0A967EBY3</accession>
<dbReference type="Gene3D" id="3.90.980.10">
    <property type="entry name" value="DNA primase, catalytic core, N-terminal domain"/>
    <property type="match status" value="1"/>
</dbReference>
<evidence type="ECO:0000256" key="9">
    <source>
        <dbReference type="ARBA" id="ARBA00022833"/>
    </source>
</evidence>
<dbReference type="GO" id="GO:0000428">
    <property type="term" value="C:DNA-directed RNA polymerase complex"/>
    <property type="evidence" value="ECO:0007669"/>
    <property type="project" value="UniProtKB-KW"/>
</dbReference>
<evidence type="ECO:0000256" key="11">
    <source>
        <dbReference type="ARBA" id="ARBA00023125"/>
    </source>
</evidence>
<keyword evidence="3 13" id="KW-0639">Primosome</keyword>
<dbReference type="Proteomes" id="UP000597459">
    <property type="component" value="Unassembled WGS sequence"/>
</dbReference>
<dbReference type="RefSeq" id="WP_166315213.1">
    <property type="nucleotide sequence ID" value="NZ_WOTH01000014.1"/>
</dbReference>
<dbReference type="EMBL" id="WOTH01000014">
    <property type="protein sequence ID" value="NHO53993.1"/>
    <property type="molecule type" value="Genomic_DNA"/>
</dbReference>
<dbReference type="InterPro" id="IPR006295">
    <property type="entry name" value="DNA_primase_DnaG"/>
</dbReference>
<dbReference type="SMART" id="SM00493">
    <property type="entry name" value="TOPRIM"/>
    <property type="match status" value="1"/>
</dbReference>
<evidence type="ECO:0000256" key="4">
    <source>
        <dbReference type="ARBA" id="ARBA00022679"/>
    </source>
</evidence>
<dbReference type="PANTHER" id="PTHR30313">
    <property type="entry name" value="DNA PRIMASE"/>
    <property type="match status" value="1"/>
</dbReference>
<dbReference type="PROSITE" id="PS50880">
    <property type="entry name" value="TOPRIM"/>
    <property type="match status" value="1"/>
</dbReference>
<comment type="cofactor">
    <cofactor evidence="1">
        <name>Zn(2+)</name>
        <dbReference type="ChEBI" id="CHEBI:29105"/>
    </cofactor>
</comment>
<dbReference type="GO" id="GO:0003899">
    <property type="term" value="F:DNA-directed RNA polymerase activity"/>
    <property type="evidence" value="ECO:0007669"/>
    <property type="project" value="UniProtKB-UniRule"/>
</dbReference>
<keyword evidence="12 13" id="KW-0804">Transcription</keyword>
<dbReference type="InterPro" id="IPR037068">
    <property type="entry name" value="DNA_primase_core_N_sf"/>
</dbReference>
<keyword evidence="5 13" id="KW-0548">Nucleotidyltransferase</keyword>
<evidence type="ECO:0000256" key="3">
    <source>
        <dbReference type="ARBA" id="ARBA00022515"/>
    </source>
</evidence>
<evidence type="ECO:0000256" key="7">
    <source>
        <dbReference type="ARBA" id="ARBA00022723"/>
    </source>
</evidence>
<comment type="caution">
    <text evidence="15">The sequence shown here is derived from an EMBL/GenBank/DDBJ whole genome shotgun (WGS) entry which is preliminary data.</text>
</comment>
<evidence type="ECO:0000313" key="16">
    <source>
        <dbReference type="Proteomes" id="UP000597459"/>
    </source>
</evidence>
<evidence type="ECO:0000256" key="2">
    <source>
        <dbReference type="ARBA" id="ARBA00022478"/>
    </source>
</evidence>
<feature type="domain" description="Toprim" evidence="14">
    <location>
        <begin position="261"/>
        <end position="343"/>
    </location>
</feature>
<dbReference type="AlphaFoldDB" id="A0A967EBY3"/>
<dbReference type="Gene3D" id="3.40.1360.10">
    <property type="match status" value="1"/>
</dbReference>
<evidence type="ECO:0000259" key="14">
    <source>
        <dbReference type="PROSITE" id="PS50880"/>
    </source>
</evidence>
<dbReference type="Pfam" id="PF13662">
    <property type="entry name" value="Toprim_4"/>
    <property type="match status" value="1"/>
</dbReference>
<gene>
    <name evidence="13" type="primary">dnaG</name>
    <name evidence="15" type="ORF">GOB87_08490</name>
</gene>
<keyword evidence="2 13" id="KW-0240">DNA-directed RNA polymerase</keyword>
<comment type="subunit">
    <text evidence="13">Monomer. Interacts with DnaB.</text>
</comment>
<dbReference type="GO" id="GO:0006269">
    <property type="term" value="P:DNA replication, synthesis of primer"/>
    <property type="evidence" value="ECO:0007669"/>
    <property type="project" value="UniProtKB-UniRule"/>
</dbReference>
<dbReference type="InterPro" id="IPR013264">
    <property type="entry name" value="DNAG_N"/>
</dbReference>
<dbReference type="SMART" id="SM00400">
    <property type="entry name" value="ZnF_CHCC"/>
    <property type="match status" value="1"/>
</dbReference>
<dbReference type="EC" id="2.7.7.101" evidence="13"/>
<evidence type="ECO:0000313" key="15">
    <source>
        <dbReference type="EMBL" id="NHO53993.1"/>
    </source>
</evidence>
<dbReference type="CDD" id="cd03364">
    <property type="entry name" value="TOPRIM_DnaG_primases"/>
    <property type="match status" value="1"/>
</dbReference>
<comment type="caution">
    <text evidence="13">Lacks conserved residue(s) required for the propagation of feature annotation.</text>
</comment>
<organism evidence="15 16">
    <name type="scientific">Acetobacter estunensis</name>
    <dbReference type="NCBI Taxonomy" id="104097"/>
    <lineage>
        <taxon>Bacteria</taxon>
        <taxon>Pseudomonadati</taxon>
        <taxon>Pseudomonadota</taxon>
        <taxon>Alphaproteobacteria</taxon>
        <taxon>Acetobacterales</taxon>
        <taxon>Acetobacteraceae</taxon>
        <taxon>Acetobacter</taxon>
    </lineage>
</organism>
<comment type="catalytic activity">
    <reaction evidence="13">
        <text>ssDNA + n NTP = ssDNA/pppN(pN)n-1 hybrid + (n-1) diphosphate.</text>
        <dbReference type="EC" id="2.7.7.101"/>
    </reaction>
</comment>
<dbReference type="Pfam" id="PF01807">
    <property type="entry name" value="Zn_ribbon_DnaG"/>
    <property type="match status" value="1"/>
</dbReference>
<name>A0A967EBY3_9PROT</name>
<evidence type="ECO:0000256" key="1">
    <source>
        <dbReference type="ARBA" id="ARBA00001947"/>
    </source>
</evidence>
<keyword evidence="6 13" id="KW-0235">DNA replication</keyword>
<keyword evidence="7" id="KW-0479">Metal-binding</keyword>
<dbReference type="GO" id="GO:1990077">
    <property type="term" value="C:primosome complex"/>
    <property type="evidence" value="ECO:0007669"/>
    <property type="project" value="UniProtKB-KW"/>
</dbReference>
<evidence type="ECO:0000256" key="13">
    <source>
        <dbReference type="HAMAP-Rule" id="MF_00974"/>
    </source>
</evidence>
<keyword evidence="4 13" id="KW-0808">Transferase</keyword>
<dbReference type="PANTHER" id="PTHR30313:SF2">
    <property type="entry name" value="DNA PRIMASE"/>
    <property type="match status" value="1"/>
</dbReference>
<evidence type="ECO:0000256" key="5">
    <source>
        <dbReference type="ARBA" id="ARBA00022695"/>
    </source>
</evidence>
<dbReference type="GO" id="GO:0008270">
    <property type="term" value="F:zinc ion binding"/>
    <property type="evidence" value="ECO:0007669"/>
    <property type="project" value="UniProtKB-KW"/>
</dbReference>
<dbReference type="HAMAP" id="MF_00974">
    <property type="entry name" value="DNA_primase_DnaG"/>
    <property type="match status" value="1"/>
</dbReference>
<dbReference type="FunFam" id="3.90.580.10:FF:000001">
    <property type="entry name" value="DNA primase"/>
    <property type="match status" value="1"/>
</dbReference>
<dbReference type="GO" id="GO:0005737">
    <property type="term" value="C:cytoplasm"/>
    <property type="evidence" value="ECO:0007669"/>
    <property type="project" value="TreeGrafter"/>
</dbReference>
<proteinExistence type="inferred from homology"/>
<reference evidence="15" key="1">
    <citation type="submission" date="2019-11" db="EMBL/GenBank/DDBJ databases">
        <title>Description of new Acetobacter species.</title>
        <authorList>
            <person name="Cleenwerck I."/>
            <person name="Sombolestani A.S."/>
        </authorList>
    </citation>
    <scope>NUCLEOTIDE SEQUENCE</scope>
    <source>
        <strain evidence="15">LMG 1626</strain>
    </source>
</reference>
<sequence>MALDSAFLDELRARTPIVPLIGRRVKLARSGRNWKGCCPFHGEKTPSFYVYDDHFHCFGCGAHGDAISFVMQSEGKGFPEAVEELASAAGLEVPKPDPRAREQAARARSLGDVLEAAQRVFARDLHEAGGRAGLDYLRRRGLTDATIASFGLGWASERRGYLTEALKEQAITPEMMAEAGLMRVDENGRAKGELFWGRVTFPIHDRRGELVSFGGRTLGDGQPKYLNGPETALFSKRRLLFGFDRARAALRAVRPKNAPPVEPVVVEGYMDVIALHQAGFVGAVAPLGTALTPEQMEMLWQVTPAPILCLDGDAAGRRAAVRAAETALPLLSAERGLRLCLLPEGEDPDSLLRGKGRDVMADVLAGAKPLADILFDLLSEGVPASPTPEQRATLRHRLVEAAGKIPDKALAGEYRSTLLDRFFKTYRSGGRPAGGRRRENGKTFVPAVDVDLGTRAERPFDGRRAGLQKLADIVMRFPAIASRVGDAWCRLDLPPDLSELREAILSFAEEADDTPESDLAARLMARLTEEGLRERAEVILREACNTRPRGDEAVFGDEAPEAQWWHFYAGVNRDGFEADIARDAEIWVAQGMDPQAWDRLKSRIEALHALRSMDVGSI</sequence>
<dbReference type="InterPro" id="IPR006171">
    <property type="entry name" value="TOPRIM_dom"/>
</dbReference>
<keyword evidence="16" id="KW-1185">Reference proteome</keyword>
<keyword evidence="11 13" id="KW-0238">DNA-binding</keyword>
<comment type="similarity">
    <text evidence="13">Belongs to the DnaG primase family.</text>
</comment>
<dbReference type="InterPro" id="IPR036977">
    <property type="entry name" value="DNA_primase_Znf_CHC2"/>
</dbReference>
<dbReference type="Pfam" id="PF08275">
    <property type="entry name" value="DNAG_N"/>
    <property type="match status" value="1"/>
</dbReference>
<protein>
    <recommendedName>
        <fullName evidence="13">DNA primase</fullName>
        <ecNumber evidence="13">2.7.7.101</ecNumber>
    </recommendedName>
</protein>
<keyword evidence="9" id="KW-0862">Zinc</keyword>
<dbReference type="SUPFAM" id="SSF56731">
    <property type="entry name" value="DNA primase core"/>
    <property type="match status" value="1"/>
</dbReference>